<dbReference type="Proteomes" id="UP000005778">
    <property type="component" value="Chromosome"/>
</dbReference>
<dbReference type="GO" id="GO:0016773">
    <property type="term" value="F:phosphotransferase activity, alcohol group as acceptor"/>
    <property type="evidence" value="ECO:0007669"/>
    <property type="project" value="InterPro"/>
</dbReference>
<dbReference type="SUPFAM" id="SSF53613">
    <property type="entry name" value="Ribokinase-like"/>
    <property type="match status" value="1"/>
</dbReference>
<evidence type="ECO:0000313" key="5">
    <source>
        <dbReference type="Proteomes" id="UP000005778"/>
    </source>
</evidence>
<protein>
    <submittedName>
        <fullName evidence="4">D-heptose-7-phosphate 1-kinase</fullName>
    </submittedName>
</protein>
<sequence>MINIDHFKALRVLVIGDLMLDEYLWGRVDRISPEAPVPVVAVEKTSHTLGGAGNVINNLSAMGATVFAMGTVGKGPAGRDVLKMLGALNVDVTGVISESDRPTTRKTRIIAASQQMLRIDREVMHRISAHTLEELTRILAGYIDKMDLVIISDYDKGLVTRELVARIVELANKSGVMTLADPKSMDFSKYMGVSVLTPNKREAAIAAGMQIQTPEEMEAAAAKIMALAGLEKLLITCGKAGMVLYETGKPAVAIASKARQVFDVSGAGDTVISILGLGLASGATFKAAAGLANLAAGIVVAKVGTATASIDELKQCVMVNV</sequence>
<dbReference type="STRING" id="879212.DespoDRAFT_03126"/>
<dbReference type="GO" id="GO:0033785">
    <property type="term" value="F:heptose 7-phosphate kinase activity"/>
    <property type="evidence" value="ECO:0007669"/>
    <property type="project" value="TreeGrafter"/>
</dbReference>
<proteinExistence type="predicted"/>
<dbReference type="GO" id="GO:0033786">
    <property type="term" value="F:heptose-1-phosphate adenylyltransferase activity"/>
    <property type="evidence" value="ECO:0007669"/>
    <property type="project" value="TreeGrafter"/>
</dbReference>
<keyword evidence="5" id="KW-1185">Reference proteome</keyword>
<dbReference type="AlphaFoldDB" id="I5B607"/>
<dbReference type="PANTHER" id="PTHR46969">
    <property type="entry name" value="BIFUNCTIONAL PROTEIN HLDE"/>
    <property type="match status" value="1"/>
</dbReference>
<dbReference type="CDD" id="cd01172">
    <property type="entry name" value="RfaE_like"/>
    <property type="match status" value="1"/>
</dbReference>
<feature type="domain" description="Carbohydrate kinase PfkB" evidence="3">
    <location>
        <begin position="11"/>
        <end position="308"/>
    </location>
</feature>
<evidence type="ECO:0000313" key="4">
    <source>
        <dbReference type="EMBL" id="EIM64920.1"/>
    </source>
</evidence>
<evidence type="ECO:0000256" key="2">
    <source>
        <dbReference type="ARBA" id="ARBA00022777"/>
    </source>
</evidence>
<dbReference type="InterPro" id="IPR029056">
    <property type="entry name" value="Ribokinase-like"/>
</dbReference>
<dbReference type="InterPro" id="IPR011913">
    <property type="entry name" value="RfaE_dom_I"/>
</dbReference>
<dbReference type="eggNOG" id="COG2870">
    <property type="taxonomic scope" value="Bacteria"/>
</dbReference>
<evidence type="ECO:0000259" key="3">
    <source>
        <dbReference type="Pfam" id="PF00294"/>
    </source>
</evidence>
<dbReference type="HOGENOM" id="CLU_021150_0_1_7"/>
<dbReference type="EMBL" id="CM001488">
    <property type="protein sequence ID" value="EIM64920.1"/>
    <property type="molecule type" value="Genomic_DNA"/>
</dbReference>
<name>I5B607_9BACT</name>
<evidence type="ECO:0000256" key="1">
    <source>
        <dbReference type="ARBA" id="ARBA00022679"/>
    </source>
</evidence>
<gene>
    <name evidence="4" type="ORF">DespoDRAFT_03126</name>
</gene>
<keyword evidence="2 4" id="KW-0418">Kinase</keyword>
<dbReference type="NCBIfam" id="TIGR02198">
    <property type="entry name" value="rfaE_dom_I"/>
    <property type="match status" value="1"/>
</dbReference>
<dbReference type="Pfam" id="PF00294">
    <property type="entry name" value="PfkB"/>
    <property type="match status" value="1"/>
</dbReference>
<organism evidence="4 5">
    <name type="scientific">Desulfobacter postgatei 2ac9</name>
    <dbReference type="NCBI Taxonomy" id="879212"/>
    <lineage>
        <taxon>Bacteria</taxon>
        <taxon>Pseudomonadati</taxon>
        <taxon>Thermodesulfobacteriota</taxon>
        <taxon>Desulfobacteria</taxon>
        <taxon>Desulfobacterales</taxon>
        <taxon>Desulfobacteraceae</taxon>
        <taxon>Desulfobacter</taxon>
    </lineage>
</organism>
<keyword evidence="1" id="KW-0808">Transferase</keyword>
<dbReference type="PANTHER" id="PTHR46969:SF1">
    <property type="entry name" value="BIFUNCTIONAL PROTEIN HLDE"/>
    <property type="match status" value="1"/>
</dbReference>
<dbReference type="OrthoDB" id="9802794at2"/>
<reference evidence="4 5" key="1">
    <citation type="submission" date="2011-09" db="EMBL/GenBank/DDBJ databases">
        <authorList>
            <consortium name="US DOE Joint Genome Institute (JGI-PGF)"/>
            <person name="Lucas S."/>
            <person name="Han J."/>
            <person name="Lapidus A."/>
            <person name="Cheng J.-F."/>
            <person name="Goodwin L."/>
            <person name="Pitluck S."/>
            <person name="Peters L."/>
            <person name="Land M.L."/>
            <person name="Hauser L."/>
            <person name="Orellana R."/>
            <person name="Lovley D."/>
            <person name="Woyke T.J."/>
        </authorList>
    </citation>
    <scope>NUCLEOTIDE SEQUENCE [LARGE SCALE GENOMIC DNA]</scope>
    <source>
        <strain evidence="4 5">2ac9</strain>
    </source>
</reference>
<reference evidence="4 5" key="2">
    <citation type="submission" date="2012-02" db="EMBL/GenBank/DDBJ databases">
        <title>Improved High-Quality Draft sequence of Desulfobacter postgatei 2ac9.</title>
        <authorList>
            <consortium name="US DOE Joint Genome Institute"/>
            <person name="Lucas S."/>
            <person name="Han J."/>
            <person name="Lapidus A."/>
            <person name="Cheng J.-F."/>
            <person name="Goodwin L."/>
            <person name="Pitluck S."/>
            <person name="Peters L."/>
            <person name="Ovchinnikova G."/>
            <person name="Held B."/>
            <person name="Detter J.C."/>
            <person name="Han C."/>
            <person name="Tapia R."/>
            <person name="Land M."/>
            <person name="Hauser L."/>
            <person name="Kyrpides N."/>
            <person name="Ivanova N."/>
            <person name="Pagani I."/>
            <person name="Orellana R."/>
            <person name="Lovley D."/>
            <person name="Woyke T."/>
        </authorList>
    </citation>
    <scope>NUCLEOTIDE SEQUENCE [LARGE SCALE GENOMIC DNA]</scope>
    <source>
        <strain evidence="4 5">2ac9</strain>
    </source>
</reference>
<dbReference type="GO" id="GO:0005829">
    <property type="term" value="C:cytosol"/>
    <property type="evidence" value="ECO:0007669"/>
    <property type="project" value="TreeGrafter"/>
</dbReference>
<dbReference type="InterPro" id="IPR011611">
    <property type="entry name" value="PfkB_dom"/>
</dbReference>
<dbReference type="Gene3D" id="3.40.1190.20">
    <property type="match status" value="1"/>
</dbReference>
<accession>I5B607</accession>
<dbReference type="RefSeq" id="WP_004074576.1">
    <property type="nucleotide sequence ID" value="NZ_CM001488.1"/>
</dbReference>